<dbReference type="AlphaFoldDB" id="A0A930UXZ9"/>
<evidence type="ECO:0000313" key="2">
    <source>
        <dbReference type="EMBL" id="MBF4160080.1"/>
    </source>
</evidence>
<comment type="caution">
    <text evidence="2">The sequence shown here is derived from an EMBL/GenBank/DDBJ whole genome shotgun (WGS) entry which is preliminary data.</text>
</comment>
<keyword evidence="3" id="KW-1185">Reference proteome</keyword>
<accession>A0A930UXZ9</accession>
<evidence type="ECO:0000259" key="1">
    <source>
        <dbReference type="Pfam" id="PF13338"/>
    </source>
</evidence>
<dbReference type="Pfam" id="PF13338">
    <property type="entry name" value="AbiEi_4"/>
    <property type="match status" value="1"/>
</dbReference>
<dbReference type="Proteomes" id="UP000656804">
    <property type="component" value="Unassembled WGS sequence"/>
</dbReference>
<gene>
    <name evidence="2" type="ORF">ISG29_00125</name>
</gene>
<proteinExistence type="predicted"/>
<dbReference type="RefSeq" id="WP_194501357.1">
    <property type="nucleotide sequence ID" value="NZ_JADIVZ010000001.1"/>
</dbReference>
<reference evidence="2" key="1">
    <citation type="submission" date="2020-11" db="EMBL/GenBank/DDBJ databases">
        <title>Nocardioides sp. CBS4Y-1, whole genome shotgun sequence.</title>
        <authorList>
            <person name="Tuo L."/>
        </authorList>
    </citation>
    <scope>NUCLEOTIDE SEQUENCE</scope>
    <source>
        <strain evidence="2">CBS4Y-1</strain>
    </source>
</reference>
<feature type="domain" description="AbiEi antitoxin N-terminal" evidence="1">
    <location>
        <begin position="8"/>
        <end position="51"/>
    </location>
</feature>
<sequence>MDDISAGLFGRHGGLLTRRQALDHGLPPEHIGRMLRSGAWTTVWRGVYALTAHWESLDAWRERPRLVSRAASRHMRRAHVVSHDSAAHELGLDILRVDRPLVHVTRPGALGGRTEHGVKHHKARFARADVVEIDGRRVLGPARTAVDIAREHGYLAGLVACDSARRSGVRVDQLEQVAGQMWSWPNVTIVRRAIHDSDAGADSVLETLGRQLVEDLGLGRPETQFGLRRDGRTVFCDLRIGRHVIEMDGRLKYLPSVDGGVAVRPVEDVLWAEKQRQDFVSSFRLGISRLVWADCWGERRAATIARLHREVAQTRSLWGDDISDLAPFRAVREPRRPWAA</sequence>
<dbReference type="EMBL" id="JADIVZ010000001">
    <property type="protein sequence ID" value="MBF4160080.1"/>
    <property type="molecule type" value="Genomic_DNA"/>
</dbReference>
<dbReference type="InterPro" id="IPR025159">
    <property type="entry name" value="AbiEi_N"/>
</dbReference>
<protein>
    <submittedName>
        <fullName evidence="2">Type IV toxin-antitoxin system AbiEi family antitoxin domain-containing protein</fullName>
    </submittedName>
</protein>
<evidence type="ECO:0000313" key="3">
    <source>
        <dbReference type="Proteomes" id="UP000656804"/>
    </source>
</evidence>
<organism evidence="2 3">
    <name type="scientific">Nocardioides acrostichi</name>
    <dbReference type="NCBI Taxonomy" id="2784339"/>
    <lineage>
        <taxon>Bacteria</taxon>
        <taxon>Bacillati</taxon>
        <taxon>Actinomycetota</taxon>
        <taxon>Actinomycetes</taxon>
        <taxon>Propionibacteriales</taxon>
        <taxon>Nocardioidaceae</taxon>
        <taxon>Nocardioides</taxon>
    </lineage>
</organism>
<name>A0A930UXZ9_9ACTN</name>